<dbReference type="STRING" id="357809.Cphy_2664"/>
<dbReference type="Gene3D" id="1.20.58.1290">
    <property type="entry name" value="CarD-like, C-terminal domain"/>
    <property type="match status" value="1"/>
</dbReference>
<gene>
    <name evidence="2" type="ordered locus">Cphy_2664</name>
</gene>
<dbReference type="InterPro" id="IPR042215">
    <property type="entry name" value="CarD-like_C"/>
</dbReference>
<dbReference type="GO" id="GO:0009303">
    <property type="term" value="P:rRNA transcription"/>
    <property type="evidence" value="ECO:0007669"/>
    <property type="project" value="TreeGrafter"/>
</dbReference>
<dbReference type="EMBL" id="CP000885">
    <property type="protein sequence ID" value="ABX43025.1"/>
    <property type="molecule type" value="Genomic_DNA"/>
</dbReference>
<dbReference type="AlphaFoldDB" id="A9KN14"/>
<dbReference type="Proteomes" id="UP000000370">
    <property type="component" value="Chromosome"/>
</dbReference>
<dbReference type="InterPro" id="IPR036101">
    <property type="entry name" value="CarD-like/TRCF_RID_sf"/>
</dbReference>
<dbReference type="InterPro" id="IPR052531">
    <property type="entry name" value="CarD-like_regulator"/>
</dbReference>
<dbReference type="PANTHER" id="PTHR38447">
    <property type="entry name" value="TRANSCRIPTION FACTOR YDEB-RELATED"/>
    <property type="match status" value="1"/>
</dbReference>
<dbReference type="SMART" id="SM01058">
    <property type="entry name" value="CarD_TRCF"/>
    <property type="match status" value="1"/>
</dbReference>
<dbReference type="RefSeq" id="WP_012200677.1">
    <property type="nucleotide sequence ID" value="NC_010001.1"/>
</dbReference>
<sequence length="168" mass="19475">MFQVGDYIIYGMNGVCVVENIGEIETKVVPKDRLYYTLRPYYSDRSTIFTPTDNLKVKMRSILTKDEAVSILNNIHNIDCSWDIDEKIREMEYKEAIRQCDCKQLLKIVKSLYFSRKAKLADGKKVPARDEKYYHMAEDSLYGELAVSLGLEIEETKELVLSKIEDLA</sequence>
<dbReference type="SUPFAM" id="SSF141259">
    <property type="entry name" value="CarD-like"/>
    <property type="match status" value="1"/>
</dbReference>
<dbReference type="Gene3D" id="2.40.10.170">
    <property type="match status" value="1"/>
</dbReference>
<proteinExistence type="predicted"/>
<evidence type="ECO:0000259" key="1">
    <source>
        <dbReference type="SMART" id="SM01058"/>
    </source>
</evidence>
<reference evidence="3" key="1">
    <citation type="submission" date="2007-11" db="EMBL/GenBank/DDBJ databases">
        <title>Complete genome sequence of Clostridium phytofermentans ISDg.</title>
        <authorList>
            <person name="Leschine S.B."/>
            <person name="Warnick T.A."/>
            <person name="Blanchard J.L."/>
            <person name="Schnell D.J."/>
            <person name="Petit E.L."/>
            <person name="LaTouf W.G."/>
            <person name="Copeland A."/>
            <person name="Lucas S."/>
            <person name="Lapidus A."/>
            <person name="Barry K."/>
            <person name="Glavina del Rio T."/>
            <person name="Dalin E."/>
            <person name="Tice H."/>
            <person name="Pitluck S."/>
            <person name="Kiss H."/>
            <person name="Brettin T."/>
            <person name="Bruce D."/>
            <person name="Detter J.C."/>
            <person name="Han C."/>
            <person name="Kuske C."/>
            <person name="Schmutz J."/>
            <person name="Larimer F."/>
            <person name="Land M."/>
            <person name="Hauser L."/>
            <person name="Kyrpides N."/>
            <person name="Kim E.A."/>
            <person name="Richardson P."/>
        </authorList>
    </citation>
    <scope>NUCLEOTIDE SEQUENCE [LARGE SCALE GENOMIC DNA]</scope>
    <source>
        <strain evidence="3">ATCC 700394 / DSM 18823 / ISDg</strain>
    </source>
</reference>
<organism evidence="2 3">
    <name type="scientific">Lachnoclostridium phytofermentans (strain ATCC 700394 / DSM 18823 / ISDg)</name>
    <name type="common">Clostridium phytofermentans</name>
    <dbReference type="NCBI Taxonomy" id="357809"/>
    <lineage>
        <taxon>Bacteria</taxon>
        <taxon>Bacillati</taxon>
        <taxon>Bacillota</taxon>
        <taxon>Clostridia</taxon>
        <taxon>Lachnospirales</taxon>
        <taxon>Lachnospiraceae</taxon>
    </lineage>
</organism>
<dbReference type="HOGENOM" id="CLU_048259_2_0_9"/>
<evidence type="ECO:0000313" key="3">
    <source>
        <dbReference type="Proteomes" id="UP000000370"/>
    </source>
</evidence>
<dbReference type="PANTHER" id="PTHR38447:SF1">
    <property type="entry name" value="RNA POLYMERASE-BINDING TRANSCRIPTION FACTOR CARD"/>
    <property type="match status" value="1"/>
</dbReference>
<accession>A9KN14</accession>
<dbReference type="InterPro" id="IPR003711">
    <property type="entry name" value="CarD-like/TRCF_RID"/>
</dbReference>
<feature type="domain" description="CarD-like/TRCF RNAP-interacting" evidence="1">
    <location>
        <begin position="1"/>
        <end position="113"/>
    </location>
</feature>
<dbReference type="eggNOG" id="COG1329">
    <property type="taxonomic scope" value="Bacteria"/>
</dbReference>
<dbReference type="KEGG" id="cpy:Cphy_2664"/>
<evidence type="ECO:0000313" key="2">
    <source>
        <dbReference type="EMBL" id="ABX43025.1"/>
    </source>
</evidence>
<dbReference type="Pfam" id="PF02559">
    <property type="entry name" value="CarD_TRCF_RID"/>
    <property type="match status" value="1"/>
</dbReference>
<name>A9KN14_LACP7</name>
<protein>
    <submittedName>
        <fullName evidence="2">Transcriptional regulator, CarD family</fullName>
    </submittedName>
</protein>
<dbReference type="OrthoDB" id="9786074at2"/>
<keyword evidence="3" id="KW-1185">Reference proteome</keyword>